<evidence type="ECO:0000256" key="2">
    <source>
        <dbReference type="ARBA" id="ARBA00005993"/>
    </source>
</evidence>
<keyword evidence="7 12" id="KW-0238">DNA-binding</keyword>
<keyword evidence="5 12" id="KW-0862">Zinc</keyword>
<comment type="similarity">
    <text evidence="2 12">Belongs to the nuclear hormone receptor family.</text>
</comment>
<comment type="subcellular location">
    <subcellularLocation>
        <location evidence="1 12">Nucleus</location>
    </subcellularLocation>
</comment>
<evidence type="ECO:0000259" key="14">
    <source>
        <dbReference type="PROSITE" id="PS51030"/>
    </source>
</evidence>
<organism evidence="16 17">
    <name type="scientific">Pristionchus entomophagus</name>
    <dbReference type="NCBI Taxonomy" id="358040"/>
    <lineage>
        <taxon>Eukaryota</taxon>
        <taxon>Metazoa</taxon>
        <taxon>Ecdysozoa</taxon>
        <taxon>Nematoda</taxon>
        <taxon>Chromadorea</taxon>
        <taxon>Rhabditida</taxon>
        <taxon>Rhabditina</taxon>
        <taxon>Diplogasteromorpha</taxon>
        <taxon>Diplogasteroidea</taxon>
        <taxon>Neodiplogasteridae</taxon>
        <taxon>Pristionchus</taxon>
    </lineage>
</organism>
<proteinExistence type="inferred from homology"/>
<evidence type="ECO:0000256" key="13">
    <source>
        <dbReference type="SAM" id="MobiDB-lite"/>
    </source>
</evidence>
<comment type="caution">
    <text evidence="16">The sequence shown here is derived from an EMBL/GenBank/DDBJ whole genome shotgun (WGS) entry which is preliminary data.</text>
</comment>
<evidence type="ECO:0000256" key="12">
    <source>
        <dbReference type="RuleBase" id="RU004334"/>
    </source>
</evidence>
<dbReference type="GO" id="GO:0003700">
    <property type="term" value="F:DNA-binding transcription factor activity"/>
    <property type="evidence" value="ECO:0007669"/>
    <property type="project" value="InterPro"/>
</dbReference>
<sequence>DEGMLHGSMGSGYVGNCSVCGDASAGKHYGVAACYGCKGFFRRTIRNGQTYSCRFEKKCAIDRDQRNACRYCRFQRCIAVGMEPDAIRPDRDIIGKQKNPRRRRLTVKSEDGEEPSSTNERLDESFIAFLHNVEAQVAAGTLPSASLPIGIKADPECTLVGLFTNRAAYGHEMFPVTYSPGRTASVEELMTAMRRSVFSCAAWIDALCSASHIYSVQEKIALLRSVFPTFYVHNLAANTHRCVPGQRDSVSLCNGFSLPRDAPLDLAATNMISKRFVGRLLDEVVGPMAALGLSLDESIILQVMIVCDAECPDVSAQTRNILWNLRERVQGLLFHAISQHDSDSSAQSMFTRFGRVMLLITLISKVATVFHENMAVAGVFPDQFLDPLVAELMAERSPTVIPSPSNPQDHQPDSSSSSMPTRGSPRLPSDICETSLDFSLLAQCSLPSTSNNSQSFSNSSQLTPTMGDLTVSTSFLNGSHFGVITQTPPQTALPRPSPVSLSFPSPSIFATPPSSSHLPNPPYSAGPFLCQQNQFFSNDNHFGQ</sequence>
<gene>
    <name evidence="16" type="ORF">PENTCL1PPCAC_5317</name>
</gene>
<dbReference type="Pfam" id="PF00105">
    <property type="entry name" value="zf-C4"/>
    <property type="match status" value="1"/>
</dbReference>
<dbReference type="InterPro" id="IPR013088">
    <property type="entry name" value="Znf_NHR/GATA"/>
</dbReference>
<evidence type="ECO:0000256" key="9">
    <source>
        <dbReference type="ARBA" id="ARBA00023170"/>
    </source>
</evidence>
<evidence type="ECO:0000256" key="11">
    <source>
        <dbReference type="ARBA" id="ARBA00037512"/>
    </source>
</evidence>
<feature type="non-terminal residue" evidence="16">
    <location>
        <position position="1"/>
    </location>
</feature>
<keyword evidence="10 12" id="KW-0539">Nucleus</keyword>
<reference evidence="16" key="1">
    <citation type="submission" date="2023-10" db="EMBL/GenBank/DDBJ databases">
        <title>Genome assembly of Pristionchus species.</title>
        <authorList>
            <person name="Yoshida K."/>
            <person name="Sommer R.J."/>
        </authorList>
    </citation>
    <scope>NUCLEOTIDE SEQUENCE</scope>
    <source>
        <strain evidence="16">RS0144</strain>
    </source>
</reference>
<keyword evidence="3 12" id="KW-0479">Metal-binding</keyword>
<dbReference type="CDD" id="cd06960">
    <property type="entry name" value="NR_DBD_HNF4A"/>
    <property type="match status" value="1"/>
</dbReference>
<evidence type="ECO:0000313" key="17">
    <source>
        <dbReference type="Proteomes" id="UP001432027"/>
    </source>
</evidence>
<keyword evidence="4 12" id="KW-0863">Zinc-finger</keyword>
<evidence type="ECO:0000256" key="1">
    <source>
        <dbReference type="ARBA" id="ARBA00004123"/>
    </source>
</evidence>
<dbReference type="PROSITE" id="PS51030">
    <property type="entry name" value="NUCLEAR_REC_DBD_2"/>
    <property type="match status" value="1"/>
</dbReference>
<feature type="region of interest" description="Disordered" evidence="13">
    <location>
        <begin position="89"/>
        <end position="120"/>
    </location>
</feature>
<dbReference type="InterPro" id="IPR001628">
    <property type="entry name" value="Znf_hrmn_rcpt"/>
</dbReference>
<evidence type="ECO:0000313" key="16">
    <source>
        <dbReference type="EMBL" id="GMS83142.1"/>
    </source>
</evidence>
<dbReference type="Gene3D" id="3.30.50.10">
    <property type="entry name" value="Erythroid Transcription Factor GATA-1, subunit A"/>
    <property type="match status" value="1"/>
</dbReference>
<dbReference type="PROSITE" id="PS00031">
    <property type="entry name" value="NUCLEAR_REC_DBD_1"/>
    <property type="match status" value="1"/>
</dbReference>
<name>A0AAV5SIG3_9BILA</name>
<accession>A0AAV5SIG3</accession>
<dbReference type="SUPFAM" id="SSF57716">
    <property type="entry name" value="Glucocorticoid receptor-like (DNA-binding domain)"/>
    <property type="match status" value="1"/>
</dbReference>
<dbReference type="Gene3D" id="1.10.565.10">
    <property type="entry name" value="Retinoid X Receptor"/>
    <property type="match status" value="1"/>
</dbReference>
<evidence type="ECO:0000256" key="10">
    <source>
        <dbReference type="ARBA" id="ARBA00023242"/>
    </source>
</evidence>
<dbReference type="Proteomes" id="UP001432027">
    <property type="component" value="Unassembled WGS sequence"/>
</dbReference>
<dbReference type="InterPro" id="IPR052496">
    <property type="entry name" value="Orphan_Nuclear_Rcpt"/>
</dbReference>
<feature type="compositionally biased region" description="Low complexity" evidence="13">
    <location>
        <begin position="402"/>
        <end position="425"/>
    </location>
</feature>
<dbReference type="SMART" id="SM00430">
    <property type="entry name" value="HOLI"/>
    <property type="match status" value="1"/>
</dbReference>
<dbReference type="EMBL" id="BTSX01000002">
    <property type="protein sequence ID" value="GMS83142.1"/>
    <property type="molecule type" value="Genomic_DNA"/>
</dbReference>
<dbReference type="InterPro" id="IPR000536">
    <property type="entry name" value="Nucl_hrmn_rcpt_lig-bd"/>
</dbReference>
<evidence type="ECO:0000256" key="6">
    <source>
        <dbReference type="ARBA" id="ARBA00023015"/>
    </source>
</evidence>
<dbReference type="SUPFAM" id="SSF48508">
    <property type="entry name" value="Nuclear receptor ligand-binding domain"/>
    <property type="match status" value="1"/>
</dbReference>
<dbReference type="SMART" id="SM00399">
    <property type="entry name" value="ZnF_C4"/>
    <property type="match status" value="1"/>
</dbReference>
<feature type="domain" description="Nuclear receptor" evidence="14">
    <location>
        <begin position="14"/>
        <end position="89"/>
    </location>
</feature>
<keyword evidence="17" id="KW-1185">Reference proteome</keyword>
<dbReference type="PANTHER" id="PTHR47519:SF5">
    <property type="entry name" value="NUCLEAR HORMONE RECEPTOR E75"/>
    <property type="match status" value="1"/>
</dbReference>
<keyword evidence="6 12" id="KW-0805">Transcription regulation</keyword>
<evidence type="ECO:0000256" key="4">
    <source>
        <dbReference type="ARBA" id="ARBA00022771"/>
    </source>
</evidence>
<feature type="region of interest" description="Disordered" evidence="13">
    <location>
        <begin position="398"/>
        <end position="428"/>
    </location>
</feature>
<dbReference type="Pfam" id="PF00104">
    <property type="entry name" value="Hormone_recep"/>
    <property type="match status" value="1"/>
</dbReference>
<protein>
    <recommendedName>
        <fullName evidence="18">Nuclear receptor</fullName>
    </recommendedName>
</protein>
<dbReference type="GO" id="GO:0008270">
    <property type="term" value="F:zinc ion binding"/>
    <property type="evidence" value="ECO:0007669"/>
    <property type="project" value="UniProtKB-KW"/>
</dbReference>
<evidence type="ECO:0000259" key="15">
    <source>
        <dbReference type="PROSITE" id="PS51843"/>
    </source>
</evidence>
<dbReference type="PROSITE" id="PS51843">
    <property type="entry name" value="NR_LBD"/>
    <property type="match status" value="1"/>
</dbReference>
<keyword evidence="8 12" id="KW-0804">Transcription</keyword>
<dbReference type="AlphaFoldDB" id="A0AAV5SIG3"/>
<dbReference type="GO" id="GO:0005634">
    <property type="term" value="C:nucleus"/>
    <property type="evidence" value="ECO:0007669"/>
    <property type="project" value="UniProtKB-SubCell"/>
</dbReference>
<dbReference type="FunFam" id="3.30.50.10:FF:000030">
    <property type="entry name" value="Nuclear Hormone Receptor family"/>
    <property type="match status" value="1"/>
</dbReference>
<feature type="domain" description="NR LBD" evidence="15">
    <location>
        <begin position="134"/>
        <end position="396"/>
    </location>
</feature>
<evidence type="ECO:0000256" key="7">
    <source>
        <dbReference type="ARBA" id="ARBA00023125"/>
    </source>
</evidence>
<comment type="function">
    <text evidence="11">Orphan nuclear receptor.</text>
</comment>
<evidence type="ECO:0000256" key="3">
    <source>
        <dbReference type="ARBA" id="ARBA00022723"/>
    </source>
</evidence>
<dbReference type="InterPro" id="IPR035500">
    <property type="entry name" value="NHR-like_dom_sf"/>
</dbReference>
<keyword evidence="9 12" id="KW-0675">Receptor</keyword>
<evidence type="ECO:0008006" key="18">
    <source>
        <dbReference type="Google" id="ProtNLM"/>
    </source>
</evidence>
<evidence type="ECO:0000256" key="8">
    <source>
        <dbReference type="ARBA" id="ARBA00023163"/>
    </source>
</evidence>
<dbReference type="PANTHER" id="PTHR47519">
    <property type="entry name" value="NUCLEAR HORMONE RECEPTOR FAMILY MEMBER NHR-31-RELATED"/>
    <property type="match status" value="1"/>
</dbReference>
<evidence type="ECO:0000256" key="5">
    <source>
        <dbReference type="ARBA" id="ARBA00022833"/>
    </source>
</evidence>
<dbReference type="PRINTS" id="PR00047">
    <property type="entry name" value="STROIDFINGER"/>
</dbReference>
<dbReference type="InterPro" id="IPR049636">
    <property type="entry name" value="HNF4-like_DBD"/>
</dbReference>
<dbReference type="GO" id="GO:0000978">
    <property type="term" value="F:RNA polymerase II cis-regulatory region sequence-specific DNA binding"/>
    <property type="evidence" value="ECO:0007669"/>
    <property type="project" value="InterPro"/>
</dbReference>